<dbReference type="RefSeq" id="WP_048693858.1">
    <property type="nucleotide sequence ID" value="NZ_KQ130497.1"/>
</dbReference>
<dbReference type="SUPFAM" id="SSF49899">
    <property type="entry name" value="Concanavalin A-like lectins/glucanases"/>
    <property type="match status" value="1"/>
</dbReference>
<keyword evidence="1" id="KW-1133">Transmembrane helix</keyword>
<keyword evidence="1" id="KW-0472">Membrane</keyword>
<evidence type="ECO:0000256" key="1">
    <source>
        <dbReference type="SAM" id="Phobius"/>
    </source>
</evidence>
<organism evidence="3 4">
    <name type="scientific">Catenovulum maritimum</name>
    <dbReference type="NCBI Taxonomy" id="1513271"/>
    <lineage>
        <taxon>Bacteria</taxon>
        <taxon>Pseudomonadati</taxon>
        <taxon>Pseudomonadota</taxon>
        <taxon>Gammaproteobacteria</taxon>
        <taxon>Alteromonadales</taxon>
        <taxon>Alteromonadaceae</taxon>
        <taxon>Catenovulum</taxon>
    </lineage>
</organism>
<dbReference type="GO" id="GO:0016989">
    <property type="term" value="F:sigma factor antagonist activity"/>
    <property type="evidence" value="ECO:0007669"/>
    <property type="project" value="TreeGrafter"/>
</dbReference>
<evidence type="ECO:0000313" key="3">
    <source>
        <dbReference type="EMBL" id="KMT64447.1"/>
    </source>
</evidence>
<dbReference type="InterPro" id="IPR006860">
    <property type="entry name" value="FecR"/>
</dbReference>
<gene>
    <name evidence="3" type="ORF">XM47_14215</name>
</gene>
<dbReference type="STRING" id="1513271.XM47_14215"/>
<dbReference type="InterPro" id="IPR013320">
    <property type="entry name" value="ConA-like_dom_sf"/>
</dbReference>
<dbReference type="Pfam" id="PF04773">
    <property type="entry name" value="FecR"/>
    <property type="match status" value="1"/>
</dbReference>
<sequence>MNKAQEKLVAQYLAGEDVGQAIIQACKDDPSLLKALSQEVAFARLLNFSLQAQTEESFNLKLAQALKKKPSLSWFDKLVARFNFDSRLLLKPVLMYTVAFAFVGGIWLAQPKSVGVVYNVIEAKTNSGDLFAGNTIKTGQFDLIEGYAEIKLENGVTLVLEAPIQLKVKNPDHVILSEGNLIARVPQQAIGFKIDTPSSEIVDLGTEFAVKVNKTGKSEVHVLEGEVKARASKEHNFEHLTVNQARAYSLSQQVRVIESQPDVFMRALPGHSVENPDYLHWSFDEKLDNAYACSGPGINDLCYPAYAKSLASPQPEQAFGPEQVSGKFNQALYFNGENTWLDTEFSGIEGSNPRTVAFWLKLPADFSVDKGFGILSWGLSEKLSAWQISPNPNPDLAPLGSMRIGTNHGVVIGTQPLNDEKWHHVSIVLFGGEQADLSTHVLIYIDGKLEKTANKSIGKVDTETNHPKSRPLSIGRNLAFTNPNNKLQTKRFFQGWLDEIYVFDTALNKQQILRLMQNNKVDKN</sequence>
<reference evidence="3 4" key="1">
    <citation type="submission" date="2015-04" db="EMBL/GenBank/DDBJ databases">
        <title>Draft Genome Sequence of the Novel Agar-Digesting Marine Bacterium Q1.</title>
        <authorList>
            <person name="Li Y."/>
            <person name="Li D."/>
            <person name="Chen G."/>
            <person name="Du Z."/>
        </authorList>
    </citation>
    <scope>NUCLEOTIDE SEQUENCE [LARGE SCALE GENOMIC DNA]</scope>
    <source>
        <strain evidence="3 4">Q1</strain>
    </source>
</reference>
<accession>A0A0J8GNT9</accession>
<dbReference type="OrthoDB" id="275800at2"/>
<evidence type="ECO:0000259" key="2">
    <source>
        <dbReference type="Pfam" id="PF04773"/>
    </source>
</evidence>
<protein>
    <recommendedName>
        <fullName evidence="2">FecR protein domain-containing protein</fullName>
    </recommendedName>
</protein>
<name>A0A0J8GNT9_9ALTE</name>
<evidence type="ECO:0000313" key="4">
    <source>
        <dbReference type="Proteomes" id="UP000037600"/>
    </source>
</evidence>
<dbReference type="Pfam" id="PF13385">
    <property type="entry name" value="Laminin_G_3"/>
    <property type="match status" value="1"/>
</dbReference>
<dbReference type="PANTHER" id="PTHR30273">
    <property type="entry name" value="PERIPLASMIC SIGNAL SENSOR AND SIGMA FACTOR ACTIVATOR FECR-RELATED"/>
    <property type="match status" value="1"/>
</dbReference>
<feature type="domain" description="FecR protein" evidence="2">
    <location>
        <begin position="145"/>
        <end position="228"/>
    </location>
</feature>
<keyword evidence="1" id="KW-0812">Transmembrane</keyword>
<feature type="transmembrane region" description="Helical" evidence="1">
    <location>
        <begin position="88"/>
        <end position="109"/>
    </location>
</feature>
<dbReference type="InterPro" id="IPR012373">
    <property type="entry name" value="Ferrdict_sens_TM"/>
</dbReference>
<dbReference type="AlphaFoldDB" id="A0A0J8GNT9"/>
<dbReference type="Gene3D" id="2.60.120.1440">
    <property type="match status" value="1"/>
</dbReference>
<dbReference type="Proteomes" id="UP000037600">
    <property type="component" value="Unassembled WGS sequence"/>
</dbReference>
<proteinExistence type="predicted"/>
<dbReference type="PANTHER" id="PTHR30273:SF2">
    <property type="entry name" value="PROTEIN FECR"/>
    <property type="match status" value="1"/>
</dbReference>
<comment type="caution">
    <text evidence="3">The sequence shown here is derived from an EMBL/GenBank/DDBJ whole genome shotgun (WGS) entry which is preliminary data.</text>
</comment>
<dbReference type="Gene3D" id="2.60.120.200">
    <property type="match status" value="1"/>
</dbReference>
<keyword evidence="4" id="KW-1185">Reference proteome</keyword>
<dbReference type="EMBL" id="LAZL01000024">
    <property type="protein sequence ID" value="KMT64447.1"/>
    <property type="molecule type" value="Genomic_DNA"/>
</dbReference>